<keyword evidence="5" id="KW-0472">Membrane</keyword>
<dbReference type="InterPro" id="IPR050638">
    <property type="entry name" value="AA-Vitamin_Transporters"/>
</dbReference>
<feature type="domain" description="EamA" evidence="6">
    <location>
        <begin position="178"/>
        <end position="312"/>
    </location>
</feature>
<dbReference type="AlphaFoldDB" id="A0A679HXT6"/>
<evidence type="ECO:0000256" key="2">
    <source>
        <dbReference type="ARBA" id="ARBA00007362"/>
    </source>
</evidence>
<dbReference type="Proteomes" id="UP000463961">
    <property type="component" value="Chromosome"/>
</dbReference>
<evidence type="ECO:0000259" key="6">
    <source>
        <dbReference type="Pfam" id="PF00892"/>
    </source>
</evidence>
<dbReference type="EMBL" id="AP022345">
    <property type="protein sequence ID" value="BBU68174.1"/>
    <property type="molecule type" value="Genomic_DNA"/>
</dbReference>
<gene>
    <name evidence="7" type="ORF">ICHIAU1_04570</name>
</gene>
<dbReference type="Pfam" id="PF00892">
    <property type="entry name" value="EamA"/>
    <property type="match status" value="2"/>
</dbReference>
<reference evidence="8" key="1">
    <citation type="submission" date="2020-01" db="EMBL/GenBank/DDBJ databases">
        <title>Phosphoaccumulans saitamaens gen. nov., sp. nov., a polyphosphate accumulating bacterium isolated from surface river water.</title>
        <authorList>
            <person name="Watanabe K."/>
            <person name="Suda W."/>
        </authorList>
    </citation>
    <scope>NUCLEOTIDE SEQUENCE [LARGE SCALE GENOMIC DNA]</scope>
    <source>
        <strain evidence="8">ICHIAU1</strain>
    </source>
</reference>
<dbReference type="GO" id="GO:0016020">
    <property type="term" value="C:membrane"/>
    <property type="evidence" value="ECO:0007669"/>
    <property type="project" value="UniProtKB-SubCell"/>
</dbReference>
<sequence>MNFERGVVMKSGQSNDIAEASFEKRKSPLGGSQFVLPLMFVALYGSGFVGAKYGLPYSPPLTFLVLRFGLAAALIAVLAMIFRARWPKSILDVLHIATAGALTVGIFSAGVFVSISVGLSPAISALIIALQPILVAVFASSLLGESLMRRQWIGLAMGLIGVGFVVWHKIDFGTFQLFGVGMSVVGLLGVTFGNIYQKRFCANMALFPGGAIQSATSAMILVPFAMCFERMEVIWDAKFVIALSYMTIGVSIGALSLLYMMIRRGDVSKVASVFYLVPVSAAITSYILYGETFDTPVIVGVLVVAVGVYLVNSQKKLV</sequence>
<dbReference type="PANTHER" id="PTHR32322:SF2">
    <property type="entry name" value="EAMA DOMAIN-CONTAINING PROTEIN"/>
    <property type="match status" value="1"/>
</dbReference>
<evidence type="ECO:0000256" key="3">
    <source>
        <dbReference type="ARBA" id="ARBA00022692"/>
    </source>
</evidence>
<evidence type="ECO:0000256" key="5">
    <source>
        <dbReference type="ARBA" id="ARBA00023136"/>
    </source>
</evidence>
<organism evidence="7 8">
    <name type="scientific">Fluviibacter phosphoraccumulans</name>
    <dbReference type="NCBI Taxonomy" id="1751046"/>
    <lineage>
        <taxon>Bacteria</taxon>
        <taxon>Pseudomonadati</taxon>
        <taxon>Pseudomonadota</taxon>
        <taxon>Betaproteobacteria</taxon>
        <taxon>Rhodocyclales</taxon>
        <taxon>Fluviibacteraceae</taxon>
        <taxon>Fluviibacter</taxon>
    </lineage>
</organism>
<name>A0A679HXT6_9RHOO</name>
<comment type="similarity">
    <text evidence="2">Belongs to the EamA transporter family.</text>
</comment>
<evidence type="ECO:0000256" key="1">
    <source>
        <dbReference type="ARBA" id="ARBA00004141"/>
    </source>
</evidence>
<dbReference type="InterPro" id="IPR037185">
    <property type="entry name" value="EmrE-like"/>
</dbReference>
<accession>A0A679HXT6</accession>
<dbReference type="SUPFAM" id="SSF103481">
    <property type="entry name" value="Multidrug resistance efflux transporter EmrE"/>
    <property type="match status" value="2"/>
</dbReference>
<protein>
    <recommendedName>
        <fullName evidence="6">EamA domain-containing protein</fullName>
    </recommendedName>
</protein>
<dbReference type="Gene3D" id="1.10.3730.20">
    <property type="match status" value="1"/>
</dbReference>
<comment type="subcellular location">
    <subcellularLocation>
        <location evidence="1">Membrane</location>
        <topology evidence="1">Multi-pass membrane protein</topology>
    </subcellularLocation>
</comment>
<keyword evidence="3" id="KW-0812">Transmembrane</keyword>
<keyword evidence="4" id="KW-1133">Transmembrane helix</keyword>
<proteinExistence type="inferred from homology"/>
<feature type="domain" description="EamA" evidence="6">
    <location>
        <begin position="39"/>
        <end position="166"/>
    </location>
</feature>
<evidence type="ECO:0000256" key="4">
    <source>
        <dbReference type="ARBA" id="ARBA00022989"/>
    </source>
</evidence>
<dbReference type="InterPro" id="IPR000620">
    <property type="entry name" value="EamA_dom"/>
</dbReference>
<dbReference type="OrthoDB" id="9809509at2"/>
<evidence type="ECO:0000313" key="7">
    <source>
        <dbReference type="EMBL" id="BBU68174.1"/>
    </source>
</evidence>
<keyword evidence="8" id="KW-1185">Reference proteome</keyword>
<dbReference type="RefSeq" id="WP_162048891.1">
    <property type="nucleotide sequence ID" value="NZ_AP019011.1"/>
</dbReference>
<evidence type="ECO:0000313" key="8">
    <source>
        <dbReference type="Proteomes" id="UP000463961"/>
    </source>
</evidence>
<dbReference type="PANTHER" id="PTHR32322">
    <property type="entry name" value="INNER MEMBRANE TRANSPORTER"/>
    <property type="match status" value="1"/>
</dbReference>